<dbReference type="HAMAP" id="MF_00083">
    <property type="entry name" value="Pept_tRNA_hydro_bact"/>
    <property type="match status" value="1"/>
</dbReference>
<dbReference type="AlphaFoldDB" id="A0A9D0YYL3"/>
<dbReference type="GO" id="GO:0006515">
    <property type="term" value="P:protein quality control for misfolded or incompletely synthesized proteins"/>
    <property type="evidence" value="ECO:0007669"/>
    <property type="project" value="UniProtKB-UniRule"/>
</dbReference>
<keyword evidence="8" id="KW-0963">Cytoplasm</keyword>
<dbReference type="PANTHER" id="PTHR17224">
    <property type="entry name" value="PEPTIDYL-TRNA HYDROLASE"/>
    <property type="match status" value="1"/>
</dbReference>
<evidence type="ECO:0000256" key="9">
    <source>
        <dbReference type="RuleBase" id="RU000673"/>
    </source>
</evidence>
<keyword evidence="2 8" id="KW-0820">tRNA-binding</keyword>
<dbReference type="CDD" id="cd00462">
    <property type="entry name" value="PTH"/>
    <property type="match status" value="1"/>
</dbReference>
<comment type="similarity">
    <text evidence="5 8 10">Belongs to the PTH family.</text>
</comment>
<dbReference type="Gene3D" id="3.40.50.1470">
    <property type="entry name" value="Peptidyl-tRNA hydrolase"/>
    <property type="match status" value="1"/>
</dbReference>
<evidence type="ECO:0000313" key="11">
    <source>
        <dbReference type="EMBL" id="HIQ64631.1"/>
    </source>
</evidence>
<evidence type="ECO:0000256" key="4">
    <source>
        <dbReference type="ARBA" id="ARBA00022884"/>
    </source>
</evidence>
<evidence type="ECO:0000256" key="5">
    <source>
        <dbReference type="ARBA" id="ARBA00038063"/>
    </source>
</evidence>
<keyword evidence="3 8" id="KW-0378">Hydrolase</keyword>
<evidence type="ECO:0000256" key="8">
    <source>
        <dbReference type="HAMAP-Rule" id="MF_00083"/>
    </source>
</evidence>
<dbReference type="InterPro" id="IPR018171">
    <property type="entry name" value="Pept_tRNA_hydro_CS"/>
</dbReference>
<sequence length="186" mass="21496">MYLIVGLGNPGREYQNTRHNIGFRYLDFFCEEHQIEMDRSKMNGIYGETMLQGEKVILLKPQSYMNLSGTVVQRFVQFYKIPLDHILVIQDDLDMPTGKIKLKKGSSSGGHNGIQNIIDQLGTKEFKRLKIGISNNKQMSTTDYVLGKFSKDEEEILKNIAPKVNDILENFIQLPFDQLMNRYNQK</sequence>
<feature type="active site" description="Proton acceptor" evidence="8">
    <location>
        <position position="19"/>
    </location>
</feature>
<comment type="function">
    <text evidence="8">Catalyzes the release of premature peptidyl moieties from peptidyl-tRNA molecules trapped in stalled 50S ribosomal subunits, and thus maintains levels of free tRNAs and 50S ribosomes.</text>
</comment>
<evidence type="ECO:0000256" key="1">
    <source>
        <dbReference type="ARBA" id="ARBA00013260"/>
    </source>
</evidence>
<proteinExistence type="inferred from homology"/>
<dbReference type="InterPro" id="IPR036416">
    <property type="entry name" value="Pept_tRNA_hydro_sf"/>
</dbReference>
<comment type="subunit">
    <text evidence="8">Monomer.</text>
</comment>
<evidence type="ECO:0000313" key="12">
    <source>
        <dbReference type="Proteomes" id="UP000886725"/>
    </source>
</evidence>
<dbReference type="EMBL" id="DVFU01000054">
    <property type="protein sequence ID" value="HIQ64631.1"/>
    <property type="molecule type" value="Genomic_DNA"/>
</dbReference>
<comment type="catalytic activity">
    <reaction evidence="6 8 9">
        <text>an N-acyl-L-alpha-aminoacyl-tRNA + H2O = an N-acyl-L-amino acid + a tRNA + H(+)</text>
        <dbReference type="Rhea" id="RHEA:54448"/>
        <dbReference type="Rhea" id="RHEA-COMP:10123"/>
        <dbReference type="Rhea" id="RHEA-COMP:13883"/>
        <dbReference type="ChEBI" id="CHEBI:15377"/>
        <dbReference type="ChEBI" id="CHEBI:15378"/>
        <dbReference type="ChEBI" id="CHEBI:59874"/>
        <dbReference type="ChEBI" id="CHEBI:78442"/>
        <dbReference type="ChEBI" id="CHEBI:138191"/>
        <dbReference type="EC" id="3.1.1.29"/>
    </reaction>
</comment>
<dbReference type="PROSITE" id="PS01195">
    <property type="entry name" value="PEPT_TRNA_HYDROL_1"/>
    <property type="match status" value="1"/>
</dbReference>
<dbReference type="GO" id="GO:0005737">
    <property type="term" value="C:cytoplasm"/>
    <property type="evidence" value="ECO:0007669"/>
    <property type="project" value="UniProtKB-SubCell"/>
</dbReference>
<keyword evidence="4 8" id="KW-0694">RNA-binding</keyword>
<comment type="subcellular location">
    <subcellularLocation>
        <location evidence="8">Cytoplasm</location>
    </subcellularLocation>
</comment>
<dbReference type="GO" id="GO:0004045">
    <property type="term" value="F:peptidyl-tRNA hydrolase activity"/>
    <property type="evidence" value="ECO:0007669"/>
    <property type="project" value="UniProtKB-UniRule"/>
</dbReference>
<dbReference type="InterPro" id="IPR001328">
    <property type="entry name" value="Pept_tRNA_hydro"/>
</dbReference>
<evidence type="ECO:0000256" key="2">
    <source>
        <dbReference type="ARBA" id="ARBA00022555"/>
    </source>
</evidence>
<feature type="binding site" evidence="8">
    <location>
        <position position="64"/>
    </location>
    <ligand>
        <name>tRNA</name>
        <dbReference type="ChEBI" id="CHEBI:17843"/>
    </ligand>
</feature>
<dbReference type="GO" id="GO:0072344">
    <property type="term" value="P:rescue of stalled ribosome"/>
    <property type="evidence" value="ECO:0007669"/>
    <property type="project" value="UniProtKB-UniRule"/>
</dbReference>
<dbReference type="EC" id="3.1.1.29" evidence="1 8"/>
<feature type="site" description="Stabilizes the basic form of H active site to accept a proton" evidence="8">
    <location>
        <position position="91"/>
    </location>
</feature>
<feature type="binding site" evidence="8">
    <location>
        <position position="66"/>
    </location>
    <ligand>
        <name>tRNA</name>
        <dbReference type="ChEBI" id="CHEBI:17843"/>
    </ligand>
</feature>
<accession>A0A9D0YYL3</accession>
<protein>
    <recommendedName>
        <fullName evidence="7 8">Peptidyl-tRNA hydrolase</fullName>
        <shortName evidence="8">Pth</shortName>
        <ecNumber evidence="1 8">3.1.1.29</ecNumber>
    </recommendedName>
</protein>
<comment type="caution">
    <text evidence="11">The sequence shown here is derived from an EMBL/GenBank/DDBJ whole genome shotgun (WGS) entry which is preliminary data.</text>
</comment>
<dbReference type="FunFam" id="3.40.50.1470:FF:000001">
    <property type="entry name" value="Peptidyl-tRNA hydrolase"/>
    <property type="match status" value="1"/>
</dbReference>
<reference evidence="11" key="1">
    <citation type="submission" date="2020-10" db="EMBL/GenBank/DDBJ databases">
        <authorList>
            <person name="Gilroy R."/>
        </authorList>
    </citation>
    <scope>NUCLEOTIDE SEQUENCE</scope>
    <source>
        <strain evidence="11">CHK165-10780</strain>
    </source>
</reference>
<dbReference type="GO" id="GO:0000049">
    <property type="term" value="F:tRNA binding"/>
    <property type="evidence" value="ECO:0007669"/>
    <property type="project" value="UniProtKB-UniRule"/>
</dbReference>
<reference evidence="11" key="2">
    <citation type="journal article" date="2021" name="PeerJ">
        <title>Extensive microbial diversity within the chicken gut microbiome revealed by metagenomics and culture.</title>
        <authorList>
            <person name="Gilroy R."/>
            <person name="Ravi A."/>
            <person name="Getino M."/>
            <person name="Pursley I."/>
            <person name="Horton D.L."/>
            <person name="Alikhan N.F."/>
            <person name="Baker D."/>
            <person name="Gharbi K."/>
            <person name="Hall N."/>
            <person name="Watson M."/>
            <person name="Adriaenssens E.M."/>
            <person name="Foster-Nyarko E."/>
            <person name="Jarju S."/>
            <person name="Secka A."/>
            <person name="Antonio M."/>
            <person name="Oren A."/>
            <person name="Chaudhuri R.R."/>
            <person name="La Ragione R."/>
            <person name="Hildebrand F."/>
            <person name="Pallen M.J."/>
        </authorList>
    </citation>
    <scope>NUCLEOTIDE SEQUENCE</scope>
    <source>
        <strain evidence="11">CHK165-10780</strain>
    </source>
</reference>
<feature type="binding site" evidence="8">
    <location>
        <position position="14"/>
    </location>
    <ligand>
        <name>tRNA</name>
        <dbReference type="ChEBI" id="CHEBI:17843"/>
    </ligand>
</feature>
<gene>
    <name evidence="8" type="primary">pth</name>
    <name evidence="11" type="ORF">IAC85_02715</name>
</gene>
<dbReference type="NCBIfam" id="TIGR00447">
    <property type="entry name" value="pth"/>
    <property type="match status" value="1"/>
</dbReference>
<dbReference type="Proteomes" id="UP000886725">
    <property type="component" value="Unassembled WGS sequence"/>
</dbReference>
<evidence type="ECO:0000256" key="3">
    <source>
        <dbReference type="ARBA" id="ARBA00022801"/>
    </source>
</evidence>
<evidence type="ECO:0000256" key="6">
    <source>
        <dbReference type="ARBA" id="ARBA00048707"/>
    </source>
</evidence>
<evidence type="ECO:0000256" key="10">
    <source>
        <dbReference type="RuleBase" id="RU004320"/>
    </source>
</evidence>
<organism evidence="11 12">
    <name type="scientific">Candidatus Faecenecus gallistercoris</name>
    <dbReference type="NCBI Taxonomy" id="2840793"/>
    <lineage>
        <taxon>Bacteria</taxon>
        <taxon>Bacillati</taxon>
        <taxon>Bacillota</taxon>
        <taxon>Bacillota incertae sedis</taxon>
        <taxon>Candidatus Faecenecus</taxon>
    </lineage>
</organism>
<dbReference type="SUPFAM" id="SSF53178">
    <property type="entry name" value="Peptidyl-tRNA hydrolase-like"/>
    <property type="match status" value="1"/>
</dbReference>
<dbReference type="Pfam" id="PF01195">
    <property type="entry name" value="Pept_tRNA_hydro"/>
    <property type="match status" value="1"/>
</dbReference>
<evidence type="ECO:0000256" key="7">
    <source>
        <dbReference type="ARBA" id="ARBA00050038"/>
    </source>
</evidence>
<name>A0A9D0YYL3_9FIRM</name>
<feature type="binding site" evidence="8">
    <location>
        <position position="112"/>
    </location>
    <ligand>
        <name>tRNA</name>
        <dbReference type="ChEBI" id="CHEBI:17843"/>
    </ligand>
</feature>
<comment type="function">
    <text evidence="8">Hydrolyzes ribosome-free peptidyl-tRNAs (with 1 or more amino acids incorporated), which drop off the ribosome during protein synthesis, or as a result of ribosome stalling.</text>
</comment>
<feature type="site" description="Discriminates between blocked and unblocked aminoacyl-tRNA" evidence="8">
    <location>
        <position position="9"/>
    </location>
</feature>
<dbReference type="PANTHER" id="PTHR17224:SF1">
    <property type="entry name" value="PEPTIDYL-TRNA HYDROLASE"/>
    <property type="match status" value="1"/>
</dbReference>